<evidence type="ECO:0000313" key="2">
    <source>
        <dbReference type="Proteomes" id="UP000239724"/>
    </source>
</evidence>
<dbReference type="AlphaFoldDB" id="A0A2S6N495"/>
<organism evidence="1 2">
    <name type="scientific">Rhodopila globiformis</name>
    <name type="common">Rhodopseudomonas globiformis</name>
    <dbReference type="NCBI Taxonomy" id="1071"/>
    <lineage>
        <taxon>Bacteria</taxon>
        <taxon>Pseudomonadati</taxon>
        <taxon>Pseudomonadota</taxon>
        <taxon>Alphaproteobacteria</taxon>
        <taxon>Acetobacterales</taxon>
        <taxon>Acetobacteraceae</taxon>
        <taxon>Rhodopila</taxon>
    </lineage>
</organism>
<reference evidence="1 2" key="1">
    <citation type="journal article" date="2018" name="Arch. Microbiol.">
        <title>New insights into the metabolic potential of the phototrophic purple bacterium Rhodopila globiformis DSM 161(T) from its draft genome sequence and evidence for a vanadium-dependent nitrogenase.</title>
        <authorList>
            <person name="Imhoff J.F."/>
            <person name="Rahn T."/>
            <person name="Kunzel S."/>
            <person name="Neulinger S.C."/>
        </authorList>
    </citation>
    <scope>NUCLEOTIDE SEQUENCE [LARGE SCALE GENOMIC DNA]</scope>
    <source>
        <strain evidence="1 2">DSM 161</strain>
    </source>
</reference>
<accession>A0A2S6N495</accession>
<comment type="caution">
    <text evidence="1">The sequence shown here is derived from an EMBL/GenBank/DDBJ whole genome shotgun (WGS) entry which is preliminary data.</text>
</comment>
<protein>
    <submittedName>
        <fullName evidence="1">Uncharacterized protein</fullName>
    </submittedName>
</protein>
<proteinExistence type="predicted"/>
<keyword evidence="2" id="KW-1185">Reference proteome</keyword>
<evidence type="ECO:0000313" key="1">
    <source>
        <dbReference type="EMBL" id="PPQ29407.1"/>
    </source>
</evidence>
<dbReference type="EMBL" id="NHRY01000227">
    <property type="protein sequence ID" value="PPQ29407.1"/>
    <property type="molecule type" value="Genomic_DNA"/>
</dbReference>
<gene>
    <name evidence="1" type="ORF">CCS01_21555</name>
</gene>
<sequence>MFSPALQRALEVIMQPFRVRNQDSETERGITAFRQPESRPAPSVCVRMEAGRRHGRRAIGRYPVSRFRKRLLAASRCTIAGSGRSPRRGSIMTVLNGRCPAIQFHGSARRAGVR</sequence>
<name>A0A2S6N495_RHOGL</name>
<dbReference type="Proteomes" id="UP000239724">
    <property type="component" value="Unassembled WGS sequence"/>
</dbReference>